<dbReference type="Gene3D" id="3.40.525.10">
    <property type="entry name" value="CRAL-TRIO lipid binding domain"/>
    <property type="match status" value="1"/>
</dbReference>
<dbReference type="EMBL" id="GIIL01002914">
    <property type="protein sequence ID" value="NOV46640.1"/>
    <property type="molecule type" value="Transcribed_RNA"/>
</dbReference>
<evidence type="ECO:0000313" key="2">
    <source>
        <dbReference type="EMBL" id="NOV46640.1"/>
    </source>
</evidence>
<dbReference type="PANTHER" id="PTHR10174:SF234">
    <property type="entry name" value="SD01558P"/>
    <property type="match status" value="1"/>
</dbReference>
<sequence length="324" mass="38146">MDRNDSEEVYNEEITRTKDNFTLDCEMSVELDLGEPPQELKEYSKKELGEDPDTIAKVLQDFRDLIYERGECNPHRMDDKYLTRFLRARAFHLEKAHRLMVRYYNFKEENPEFHEGVNPLGLRHLGEDDIMSVLPYREQTGRRIMLYRMGNWDPSKFGVEELFKGTLVILELGVLEPRAQILGGVCIFDLADITMQHAWHVTPSVARKVVELMVTSFPMKTYAIHILNQSWVFEVIFAIFRPLLDARMRDRIFFHGADMESLHQHIDPKYLPEVYGGSREECPYYMWFDSLKYNSDVMDELVSLGYHCEDDDVGVYKPTRTTFD</sequence>
<dbReference type="InterPro" id="IPR036273">
    <property type="entry name" value="CRAL/TRIO_N_dom_sf"/>
</dbReference>
<dbReference type="GO" id="GO:0016020">
    <property type="term" value="C:membrane"/>
    <property type="evidence" value="ECO:0007669"/>
    <property type="project" value="TreeGrafter"/>
</dbReference>
<dbReference type="SMART" id="SM01100">
    <property type="entry name" value="CRAL_TRIO_N"/>
    <property type="match status" value="1"/>
</dbReference>
<dbReference type="GO" id="GO:1902936">
    <property type="term" value="F:phosphatidylinositol bisphosphate binding"/>
    <property type="evidence" value="ECO:0007669"/>
    <property type="project" value="TreeGrafter"/>
</dbReference>
<evidence type="ECO:0000259" key="1">
    <source>
        <dbReference type="PROSITE" id="PS50191"/>
    </source>
</evidence>
<name>A0A6M2DLP6_XENCH</name>
<dbReference type="PROSITE" id="PS50191">
    <property type="entry name" value="CRAL_TRIO"/>
    <property type="match status" value="1"/>
</dbReference>
<dbReference type="CDD" id="cd00170">
    <property type="entry name" value="SEC14"/>
    <property type="match status" value="1"/>
</dbReference>
<dbReference type="SMART" id="SM00516">
    <property type="entry name" value="SEC14"/>
    <property type="match status" value="1"/>
</dbReference>
<organism evidence="2">
    <name type="scientific">Xenopsylla cheopis</name>
    <name type="common">Oriental rat flea</name>
    <name type="synonym">Pulex cheopis</name>
    <dbReference type="NCBI Taxonomy" id="163159"/>
    <lineage>
        <taxon>Eukaryota</taxon>
        <taxon>Metazoa</taxon>
        <taxon>Ecdysozoa</taxon>
        <taxon>Arthropoda</taxon>
        <taxon>Hexapoda</taxon>
        <taxon>Insecta</taxon>
        <taxon>Pterygota</taxon>
        <taxon>Neoptera</taxon>
        <taxon>Endopterygota</taxon>
        <taxon>Siphonaptera</taxon>
        <taxon>Pulicidae</taxon>
        <taxon>Xenopsyllinae</taxon>
        <taxon>Xenopsylla</taxon>
    </lineage>
</organism>
<dbReference type="InterPro" id="IPR036865">
    <property type="entry name" value="CRAL-TRIO_dom_sf"/>
</dbReference>
<dbReference type="Gene3D" id="1.10.8.20">
    <property type="entry name" value="N-terminal domain of phosphatidylinositol transfer protein sec14p"/>
    <property type="match status" value="1"/>
</dbReference>
<dbReference type="SUPFAM" id="SSF46938">
    <property type="entry name" value="CRAL/TRIO N-terminal domain"/>
    <property type="match status" value="1"/>
</dbReference>
<dbReference type="AlphaFoldDB" id="A0A6M2DLP6"/>
<reference evidence="2" key="1">
    <citation type="submission" date="2020-03" db="EMBL/GenBank/DDBJ databases">
        <title>Transcriptomic Profiling of the Digestive Tract of the Rat Flea, Xenopsylla cheopis, Following Blood Feeding and Infection with Yersinia pestis.</title>
        <authorList>
            <person name="Bland D.M."/>
            <person name="Martens C.A."/>
            <person name="Virtaneva K."/>
            <person name="Kanakabandi K."/>
            <person name="Long D."/>
            <person name="Rosenke R."/>
            <person name="Saturday G.A."/>
            <person name="Hoyt F.H."/>
            <person name="Bruno D.P."/>
            <person name="Ribeiro J.M.C."/>
            <person name="Hinnebusch J."/>
        </authorList>
    </citation>
    <scope>NUCLEOTIDE SEQUENCE</scope>
</reference>
<dbReference type="InterPro" id="IPR011074">
    <property type="entry name" value="CRAL/TRIO_N_dom"/>
</dbReference>
<accession>A0A6M2DLP6</accession>
<feature type="domain" description="CRAL-TRIO" evidence="1">
    <location>
        <begin position="133"/>
        <end position="283"/>
    </location>
</feature>
<dbReference type="Pfam" id="PF00650">
    <property type="entry name" value="CRAL_TRIO"/>
    <property type="match status" value="1"/>
</dbReference>
<dbReference type="SUPFAM" id="SSF52087">
    <property type="entry name" value="CRAL/TRIO domain"/>
    <property type="match status" value="1"/>
</dbReference>
<dbReference type="InterPro" id="IPR001251">
    <property type="entry name" value="CRAL-TRIO_dom"/>
</dbReference>
<dbReference type="Gene3D" id="1.20.5.1200">
    <property type="entry name" value="Alpha-tocopherol transfer"/>
    <property type="match status" value="1"/>
</dbReference>
<dbReference type="PRINTS" id="PR00180">
    <property type="entry name" value="CRETINALDHBP"/>
</dbReference>
<protein>
    <submittedName>
        <fullName evidence="2">Putative phosphatidylinositol transfer protein sec14</fullName>
    </submittedName>
</protein>
<dbReference type="PANTHER" id="PTHR10174">
    <property type="entry name" value="ALPHA-TOCOPHEROL TRANSFER PROTEIN-RELATED"/>
    <property type="match status" value="1"/>
</dbReference>
<proteinExistence type="predicted"/>